<protein>
    <submittedName>
        <fullName evidence="3">Acyltransferase</fullName>
    </submittedName>
</protein>
<feature type="transmembrane region" description="Helical" evidence="1">
    <location>
        <begin position="101"/>
        <end position="122"/>
    </location>
</feature>
<keyword evidence="1" id="KW-0472">Membrane</keyword>
<feature type="transmembrane region" description="Helical" evidence="1">
    <location>
        <begin position="185"/>
        <end position="206"/>
    </location>
</feature>
<keyword evidence="3" id="KW-0808">Transferase</keyword>
<accession>A0A4R9BQ57</accession>
<evidence type="ECO:0000313" key="4">
    <source>
        <dbReference type="Proteomes" id="UP000297626"/>
    </source>
</evidence>
<dbReference type="Pfam" id="PF01757">
    <property type="entry name" value="Acyl_transf_3"/>
    <property type="match status" value="1"/>
</dbReference>
<evidence type="ECO:0000256" key="1">
    <source>
        <dbReference type="SAM" id="Phobius"/>
    </source>
</evidence>
<dbReference type="GO" id="GO:0016747">
    <property type="term" value="F:acyltransferase activity, transferring groups other than amino-acyl groups"/>
    <property type="evidence" value="ECO:0007669"/>
    <property type="project" value="InterPro"/>
</dbReference>
<organism evidence="3 4">
    <name type="scientific">Cryobacterium serini</name>
    <dbReference type="NCBI Taxonomy" id="1259201"/>
    <lineage>
        <taxon>Bacteria</taxon>
        <taxon>Bacillati</taxon>
        <taxon>Actinomycetota</taxon>
        <taxon>Actinomycetes</taxon>
        <taxon>Micrococcales</taxon>
        <taxon>Microbacteriaceae</taxon>
        <taxon>Cryobacterium</taxon>
    </lineage>
</organism>
<keyword evidence="1" id="KW-1133">Transmembrane helix</keyword>
<feature type="domain" description="Acyltransferase 3" evidence="2">
    <location>
        <begin position="1"/>
        <end position="291"/>
    </location>
</feature>
<reference evidence="3 4" key="1">
    <citation type="submission" date="2019-03" db="EMBL/GenBank/DDBJ databases">
        <title>Genomics of glacier-inhabiting Cryobacterium strains.</title>
        <authorList>
            <person name="Liu Q."/>
            <person name="Xin Y.-H."/>
        </authorList>
    </citation>
    <scope>NUCLEOTIDE SEQUENCE [LARGE SCALE GENOMIC DNA]</scope>
    <source>
        <strain evidence="3 4">Sr54</strain>
    </source>
</reference>
<comment type="caution">
    <text evidence="3">The sequence shown here is derived from an EMBL/GenBank/DDBJ whole genome shotgun (WGS) entry which is preliminary data.</text>
</comment>
<keyword evidence="1" id="KW-0812">Transmembrane</keyword>
<proteinExistence type="predicted"/>
<dbReference type="InterPro" id="IPR002656">
    <property type="entry name" value="Acyl_transf_3_dom"/>
</dbReference>
<evidence type="ECO:0000259" key="2">
    <source>
        <dbReference type="Pfam" id="PF01757"/>
    </source>
</evidence>
<feature type="transmembrane region" description="Helical" evidence="1">
    <location>
        <begin position="243"/>
        <end position="268"/>
    </location>
</feature>
<feature type="transmembrane region" description="Helical" evidence="1">
    <location>
        <begin position="129"/>
        <end position="148"/>
    </location>
</feature>
<feature type="transmembrane region" description="Helical" evidence="1">
    <location>
        <begin position="212"/>
        <end position="231"/>
    </location>
</feature>
<dbReference type="AlphaFoldDB" id="A0A4R9BQ57"/>
<gene>
    <name evidence="3" type="ORF">E3T51_05970</name>
</gene>
<keyword evidence="4" id="KW-1185">Reference proteome</keyword>
<dbReference type="Proteomes" id="UP000297626">
    <property type="component" value="Unassembled WGS sequence"/>
</dbReference>
<dbReference type="EMBL" id="SOHN01000009">
    <property type="protein sequence ID" value="TFD88883.1"/>
    <property type="molecule type" value="Genomic_DNA"/>
</dbReference>
<feature type="transmembrane region" description="Helical" evidence="1">
    <location>
        <begin position="274"/>
        <end position="295"/>
    </location>
</feature>
<evidence type="ECO:0000313" key="3">
    <source>
        <dbReference type="EMBL" id="TFD88883.1"/>
    </source>
</evidence>
<feature type="transmembrane region" description="Helical" evidence="1">
    <location>
        <begin position="63"/>
        <end position="81"/>
    </location>
</feature>
<name>A0A4R9BQ57_9MICO</name>
<sequence>MVAYHVIGGMQLSSNSGWYYSSDLLVDLRMPLFTALSGFVFAWRSPSDIGSYRRLIIGKARRLLVPLLTVGTLFVLVQSVTPGTNSTRPIQEFWKLYVYGLGHFWFLQAIFLIFLVVGLVNLSALGRKFSFALATLTITSGIAILVNVPAAWDIFSINRAIELLPFFLLGYISSSYGSMLLPARGAVLVLAGALLAVRAAEVFGVINLPASSSALLSLLLGLTGITAVVAFRKQLCWLPLAWLGHFSFAIFLLHVFGTAPVRILLNTIGFDSEILVFVACMAAGLGLPILFEVTLGRFPWISWALLGQKPYRSPIAKPQITGQIESVPAR</sequence>
<keyword evidence="3" id="KW-0012">Acyltransferase</keyword>